<dbReference type="InterPro" id="IPR042178">
    <property type="entry name" value="Serpin_sf_1"/>
</dbReference>
<evidence type="ECO:0000256" key="1">
    <source>
        <dbReference type="ARBA" id="ARBA00009500"/>
    </source>
</evidence>
<sequence length="396" mass="44953">MIAINILLCVLYLSAFNSVSAWNLKEKLMQLSNASICHGINTLKTLMSIPNQAHDAFNVLASTACLLNGYSANDSVKLFRAFKFNAGFNKVDDVFSTLNELNVQQLYTSTSLYIIEERFTIKDPFRLFMRAFQYATLKPNATFVSELEDDGDVKQFLTNNSIDPFLAKKFMDHIKLFENDTMVYINGAKFSKKFKVPFDVKNTKTLPFKNFGTKETMTKYMRGTMYSRYANNTEYSALELPFEKEDRFLVICPHKPDGYKEMLSKICHDDIWKIINSLGKPKNVAVTLPKFSVTSEKSIESFRADADISHLLSSDAKLTGIAEGLHFSQMYMLTNIELNETGISYEALTASKTDKQGKGRTMDVVDVSFECTHPFIYFILSKKECVATLVGYVDEL</sequence>
<dbReference type="PANTHER" id="PTHR11461">
    <property type="entry name" value="SERINE PROTEASE INHIBITOR, SERPIN"/>
    <property type="match status" value="1"/>
</dbReference>
<dbReference type="Pfam" id="PF00079">
    <property type="entry name" value="Serpin"/>
    <property type="match status" value="1"/>
</dbReference>
<dbReference type="EMBL" id="NCKV01005396">
    <property type="protein sequence ID" value="RWS24088.1"/>
    <property type="molecule type" value="Genomic_DNA"/>
</dbReference>
<keyword evidence="3" id="KW-0722">Serine protease inhibitor</keyword>
<dbReference type="AlphaFoldDB" id="A0A443S950"/>
<evidence type="ECO:0000256" key="3">
    <source>
        <dbReference type="ARBA" id="ARBA00022900"/>
    </source>
</evidence>
<dbReference type="OrthoDB" id="9518664at2759"/>
<evidence type="ECO:0000256" key="5">
    <source>
        <dbReference type="RuleBase" id="RU000411"/>
    </source>
</evidence>
<keyword evidence="2" id="KW-0646">Protease inhibitor</keyword>
<proteinExistence type="inferred from homology"/>
<reference evidence="8 9" key="1">
    <citation type="journal article" date="2018" name="Gigascience">
        <title>Genomes of trombidid mites reveal novel predicted allergens and laterally-transferred genes associated with secondary metabolism.</title>
        <authorList>
            <person name="Dong X."/>
            <person name="Chaisiri K."/>
            <person name="Xia D."/>
            <person name="Armstrong S.D."/>
            <person name="Fang Y."/>
            <person name="Donnelly M.J."/>
            <person name="Kadowaki T."/>
            <person name="McGarry J.W."/>
            <person name="Darby A.C."/>
            <person name="Makepeace B.L."/>
        </authorList>
    </citation>
    <scope>NUCLEOTIDE SEQUENCE [LARGE SCALE GENOMIC DNA]</scope>
    <source>
        <strain evidence="8">UoL-UT</strain>
    </source>
</reference>
<dbReference type="InterPro" id="IPR042185">
    <property type="entry name" value="Serpin_sf_2"/>
</dbReference>
<keyword evidence="6" id="KW-0732">Signal</keyword>
<evidence type="ECO:0000259" key="7">
    <source>
        <dbReference type="SMART" id="SM00093"/>
    </source>
</evidence>
<evidence type="ECO:0000256" key="2">
    <source>
        <dbReference type="ARBA" id="ARBA00022690"/>
    </source>
</evidence>
<dbReference type="Proteomes" id="UP000288716">
    <property type="component" value="Unassembled WGS sequence"/>
</dbReference>
<feature type="chain" id="PRO_5019358633" evidence="6">
    <location>
        <begin position="22"/>
        <end position="396"/>
    </location>
</feature>
<feature type="domain" description="Serpin" evidence="7">
    <location>
        <begin position="54"/>
        <end position="396"/>
    </location>
</feature>
<dbReference type="GO" id="GO:0004867">
    <property type="term" value="F:serine-type endopeptidase inhibitor activity"/>
    <property type="evidence" value="ECO:0007669"/>
    <property type="project" value="UniProtKB-KW"/>
</dbReference>
<dbReference type="PANTHER" id="PTHR11461:SF211">
    <property type="entry name" value="GH10112P-RELATED"/>
    <property type="match status" value="1"/>
</dbReference>
<feature type="signal peptide" evidence="6">
    <location>
        <begin position="1"/>
        <end position="21"/>
    </location>
</feature>
<comment type="similarity">
    <text evidence="1 5">Belongs to the serpin family.</text>
</comment>
<dbReference type="Gene3D" id="2.30.39.10">
    <property type="entry name" value="Alpha-1-antitrypsin, domain 1"/>
    <property type="match status" value="1"/>
</dbReference>
<dbReference type="SUPFAM" id="SSF56574">
    <property type="entry name" value="Serpins"/>
    <property type="match status" value="1"/>
</dbReference>
<keyword evidence="4" id="KW-0325">Glycoprotein</keyword>
<dbReference type="InterPro" id="IPR000215">
    <property type="entry name" value="Serpin_fam"/>
</dbReference>
<dbReference type="InterPro" id="IPR036186">
    <property type="entry name" value="Serpin_sf"/>
</dbReference>
<dbReference type="GO" id="GO:0005615">
    <property type="term" value="C:extracellular space"/>
    <property type="evidence" value="ECO:0007669"/>
    <property type="project" value="InterPro"/>
</dbReference>
<dbReference type="VEuPathDB" id="VectorBase:LDEU007950"/>
<evidence type="ECO:0000313" key="8">
    <source>
        <dbReference type="EMBL" id="RWS24088.1"/>
    </source>
</evidence>
<name>A0A443S950_9ACAR</name>
<protein>
    <submittedName>
        <fullName evidence="8">Leukocyte elastase inhibitor-like protein</fullName>
    </submittedName>
</protein>
<dbReference type="InterPro" id="IPR023796">
    <property type="entry name" value="Serpin_dom"/>
</dbReference>
<evidence type="ECO:0000313" key="9">
    <source>
        <dbReference type="Proteomes" id="UP000288716"/>
    </source>
</evidence>
<gene>
    <name evidence="8" type="ORF">B4U80_13272</name>
</gene>
<keyword evidence="9" id="KW-1185">Reference proteome</keyword>
<comment type="caution">
    <text evidence="8">The sequence shown here is derived from an EMBL/GenBank/DDBJ whole genome shotgun (WGS) entry which is preliminary data.</text>
</comment>
<evidence type="ECO:0000256" key="6">
    <source>
        <dbReference type="SAM" id="SignalP"/>
    </source>
</evidence>
<evidence type="ECO:0000256" key="4">
    <source>
        <dbReference type="ARBA" id="ARBA00023180"/>
    </source>
</evidence>
<accession>A0A443S950</accession>
<dbReference type="SMART" id="SM00093">
    <property type="entry name" value="SERPIN"/>
    <property type="match status" value="1"/>
</dbReference>
<organism evidence="8 9">
    <name type="scientific">Leptotrombidium deliense</name>
    <dbReference type="NCBI Taxonomy" id="299467"/>
    <lineage>
        <taxon>Eukaryota</taxon>
        <taxon>Metazoa</taxon>
        <taxon>Ecdysozoa</taxon>
        <taxon>Arthropoda</taxon>
        <taxon>Chelicerata</taxon>
        <taxon>Arachnida</taxon>
        <taxon>Acari</taxon>
        <taxon>Acariformes</taxon>
        <taxon>Trombidiformes</taxon>
        <taxon>Prostigmata</taxon>
        <taxon>Anystina</taxon>
        <taxon>Parasitengona</taxon>
        <taxon>Trombiculoidea</taxon>
        <taxon>Trombiculidae</taxon>
        <taxon>Leptotrombidium</taxon>
    </lineage>
</organism>
<dbReference type="Gene3D" id="3.30.497.10">
    <property type="entry name" value="Antithrombin, subunit I, domain 2"/>
    <property type="match status" value="1"/>
</dbReference>